<dbReference type="InterPro" id="IPR036866">
    <property type="entry name" value="RibonucZ/Hydroxyglut_hydro"/>
</dbReference>
<feature type="domain" description="Metallo-beta-lactamase" evidence="1">
    <location>
        <begin position="12"/>
        <end position="211"/>
    </location>
</feature>
<dbReference type="SUPFAM" id="SSF56281">
    <property type="entry name" value="Metallo-hydrolase/oxidoreductase"/>
    <property type="match status" value="1"/>
</dbReference>
<evidence type="ECO:0000259" key="1">
    <source>
        <dbReference type="SMART" id="SM00849"/>
    </source>
</evidence>
<sequence>MSISIHPIQMGLDTVYIIKGESVILIDGGDPHKLNVFQEGLEKASINPKDIQLIILTHGHWDHIGSAKDIKDLTGAKVLMHQKDMKFLDETYPSQPPGITPWGKVIIALLKLYSPLIRIPSFDVDIIVDDEGISLTEYGIPGKVIHTPGHTWGSLSVLMDSGEIFVGDLAMNKFPMRLTPGLPIFGDDIQVVKESWRRVLEMGAKTVFPAHGKSFPVDVMREAVMISS</sequence>
<evidence type="ECO:0000313" key="2">
    <source>
        <dbReference type="EMBL" id="MBC8336768.1"/>
    </source>
</evidence>
<comment type="caution">
    <text evidence="2">The sequence shown here is derived from an EMBL/GenBank/DDBJ whole genome shotgun (WGS) entry which is preliminary data.</text>
</comment>
<dbReference type="InterPro" id="IPR050855">
    <property type="entry name" value="NDM-1-like"/>
</dbReference>
<organism evidence="2 3">
    <name type="scientific">Candidatus Desulfolinea nitratireducens</name>
    <dbReference type="NCBI Taxonomy" id="2841698"/>
    <lineage>
        <taxon>Bacteria</taxon>
        <taxon>Bacillati</taxon>
        <taxon>Chloroflexota</taxon>
        <taxon>Anaerolineae</taxon>
        <taxon>Anaerolineales</taxon>
        <taxon>Anaerolineales incertae sedis</taxon>
        <taxon>Candidatus Desulfolinea</taxon>
    </lineage>
</organism>
<reference evidence="2 3" key="1">
    <citation type="submission" date="2020-08" db="EMBL/GenBank/DDBJ databases">
        <title>Bridging the membrane lipid divide: bacteria of the FCB group superphylum have the potential to synthesize archaeal ether lipids.</title>
        <authorList>
            <person name="Villanueva L."/>
            <person name="Von Meijenfeldt F.A.B."/>
            <person name="Westbye A.B."/>
            <person name="Yadav S."/>
            <person name="Hopmans E.C."/>
            <person name="Dutilh B.E."/>
            <person name="Sinninghe Damste J.S."/>
        </authorList>
    </citation>
    <scope>NUCLEOTIDE SEQUENCE [LARGE SCALE GENOMIC DNA]</scope>
    <source>
        <strain evidence="2">NIOZ-UU36</strain>
    </source>
</reference>
<dbReference type="InterPro" id="IPR001279">
    <property type="entry name" value="Metallo-B-lactamas"/>
</dbReference>
<name>A0A8J6NPE0_9CHLR</name>
<dbReference type="EMBL" id="JACNJN010000191">
    <property type="protein sequence ID" value="MBC8336768.1"/>
    <property type="molecule type" value="Genomic_DNA"/>
</dbReference>
<accession>A0A8J6NPE0</accession>
<dbReference type="AlphaFoldDB" id="A0A8J6NPE0"/>
<dbReference type="Pfam" id="PF00753">
    <property type="entry name" value="Lactamase_B"/>
    <property type="match status" value="1"/>
</dbReference>
<dbReference type="Proteomes" id="UP000614469">
    <property type="component" value="Unassembled WGS sequence"/>
</dbReference>
<evidence type="ECO:0000313" key="3">
    <source>
        <dbReference type="Proteomes" id="UP000614469"/>
    </source>
</evidence>
<dbReference type="PANTHER" id="PTHR42951:SF17">
    <property type="entry name" value="METALLO-BETA-LACTAMASE DOMAIN-CONTAINING PROTEIN"/>
    <property type="match status" value="1"/>
</dbReference>
<dbReference type="SMART" id="SM00849">
    <property type="entry name" value="Lactamase_B"/>
    <property type="match status" value="1"/>
</dbReference>
<proteinExistence type="predicted"/>
<dbReference type="PANTHER" id="PTHR42951">
    <property type="entry name" value="METALLO-BETA-LACTAMASE DOMAIN-CONTAINING"/>
    <property type="match status" value="1"/>
</dbReference>
<dbReference type="Gene3D" id="3.60.15.10">
    <property type="entry name" value="Ribonuclease Z/Hydroxyacylglutathione hydrolase-like"/>
    <property type="match status" value="1"/>
</dbReference>
<gene>
    <name evidence="2" type="ORF">H8E29_16010</name>
</gene>
<protein>
    <submittedName>
        <fullName evidence="2">MBL fold metallo-hydrolase</fullName>
    </submittedName>
</protein>